<dbReference type="Proteomes" id="UP000011592">
    <property type="component" value="Unassembled WGS sequence"/>
</dbReference>
<proteinExistence type="predicted"/>
<dbReference type="PATRIC" id="fig|1230459.4.peg.2979"/>
<evidence type="ECO:0000313" key="1">
    <source>
        <dbReference type="EMBL" id="ELY77727.1"/>
    </source>
</evidence>
<accession>L9YW65</accession>
<protein>
    <submittedName>
        <fullName evidence="1">Uncharacterized protein</fullName>
    </submittedName>
</protein>
<sequence length="87" mass="9272">MKKSNIAAQERADTDCSSGLDVLSNGLVIAEMNDRSLEVKGIEKENDWSGVGRHGYLTPSRPVWVLIPTAAVRSVIAGDAAEGQFDG</sequence>
<dbReference type="RefSeq" id="WP_008457254.1">
    <property type="nucleotide sequence ID" value="NZ_AOIJ01000060.1"/>
</dbReference>
<reference evidence="1 2" key="1">
    <citation type="journal article" date="2014" name="PLoS Genet.">
        <title>Phylogenetically driven sequencing of extremely halophilic archaea reveals strategies for static and dynamic osmo-response.</title>
        <authorList>
            <person name="Becker E.A."/>
            <person name="Seitzer P.M."/>
            <person name="Tritt A."/>
            <person name="Larsen D."/>
            <person name="Krusor M."/>
            <person name="Yao A.I."/>
            <person name="Wu D."/>
            <person name="Madern D."/>
            <person name="Eisen J.A."/>
            <person name="Darling A.E."/>
            <person name="Facciotti M.T."/>
        </authorList>
    </citation>
    <scope>NUCLEOTIDE SEQUENCE [LARGE SCALE GENOMIC DNA]</scope>
    <source>
        <strain evidence="1 2">JCM 14663</strain>
    </source>
</reference>
<gene>
    <name evidence="1" type="ORF">C486_14889</name>
</gene>
<dbReference type="EMBL" id="AOIJ01000060">
    <property type="protein sequence ID" value="ELY77727.1"/>
    <property type="molecule type" value="Genomic_DNA"/>
</dbReference>
<comment type="caution">
    <text evidence="1">The sequence shown here is derived from an EMBL/GenBank/DDBJ whole genome shotgun (WGS) entry which is preliminary data.</text>
</comment>
<organism evidence="1 2">
    <name type="scientific">Natrinema gari JCM 14663</name>
    <dbReference type="NCBI Taxonomy" id="1230459"/>
    <lineage>
        <taxon>Archaea</taxon>
        <taxon>Methanobacteriati</taxon>
        <taxon>Methanobacteriota</taxon>
        <taxon>Stenosarchaea group</taxon>
        <taxon>Halobacteria</taxon>
        <taxon>Halobacteriales</taxon>
        <taxon>Natrialbaceae</taxon>
        <taxon>Natrinema</taxon>
    </lineage>
</organism>
<name>L9YW65_9EURY</name>
<evidence type="ECO:0000313" key="2">
    <source>
        <dbReference type="Proteomes" id="UP000011592"/>
    </source>
</evidence>
<dbReference type="GeneID" id="13349984"/>
<dbReference type="AlphaFoldDB" id="L9YW65"/>
<keyword evidence="2" id="KW-1185">Reference proteome</keyword>